<dbReference type="Pfam" id="PF03372">
    <property type="entry name" value="Exo_endo_phos"/>
    <property type="match status" value="1"/>
</dbReference>
<sequence>MSTHVSTEELARRAAVAAARQQKKRQREEEQADAAPPPSFVPKSVTPFRRMIPVQPPNVSSAPCNSSTSTGQSITVMTYNILAQCLCRRELFPYCKKDHLRVKTRFPILMREITQTLRPDVACLQEVDNFDTIVAPALREAGYEWEYLRKSPEKEAGHGLCIAWKRDKFQKHLYRTIFYDGHHLTHPTPITAETRNVGQILALKFRGEDASASSGPDRGAPGILVSNTHLFWRAAARYEKLRQAWILINEITAVRKDLAQESSLLWPTLMCGDWNSTPDDGVYKTLTKQHLSPSDLASLEPGQYVSSSSKPQPATEPKENEAPAGEPHLLLVNPAPLSRILDSFPTLPRLRSAYATYRPEGGEPLFTNYTNWKGTLDYVFLCEPDNVDIRLEARATKKNYKVSFTKILELPDATHLEPGLPNSDFASDHVCLMAEVCIHPGGD</sequence>
<keyword evidence="6" id="KW-1185">Reference proteome</keyword>
<dbReference type="InterPro" id="IPR036691">
    <property type="entry name" value="Endo/exonu/phosph_ase_sf"/>
</dbReference>
<feature type="domain" description="Endonuclease/exonuclease/phosphatase" evidence="4">
    <location>
        <begin position="77"/>
        <end position="383"/>
    </location>
</feature>
<evidence type="ECO:0000313" key="6">
    <source>
        <dbReference type="Proteomes" id="UP001212152"/>
    </source>
</evidence>
<comment type="similarity">
    <text evidence="1">Belongs to the CCR4/nocturin family.</text>
</comment>
<protein>
    <recommendedName>
        <fullName evidence="4">Endonuclease/exonuclease/phosphatase domain-containing protein</fullName>
    </recommendedName>
</protein>
<feature type="compositionally biased region" description="Basic and acidic residues" evidence="3">
    <location>
        <begin position="1"/>
        <end position="12"/>
    </location>
</feature>
<gene>
    <name evidence="5" type="ORF">HDU87_008739</name>
</gene>
<dbReference type="SUPFAM" id="SSF56219">
    <property type="entry name" value="DNase I-like"/>
    <property type="match status" value="1"/>
</dbReference>
<dbReference type="AlphaFoldDB" id="A0AAD5TI09"/>
<dbReference type="Proteomes" id="UP001212152">
    <property type="component" value="Unassembled WGS sequence"/>
</dbReference>
<dbReference type="PANTHER" id="PTHR12121">
    <property type="entry name" value="CARBON CATABOLITE REPRESSOR PROTEIN 4"/>
    <property type="match status" value="1"/>
</dbReference>
<dbReference type="GO" id="GO:0000175">
    <property type="term" value="F:3'-5'-RNA exonuclease activity"/>
    <property type="evidence" value="ECO:0007669"/>
    <property type="project" value="TreeGrafter"/>
</dbReference>
<accession>A0AAD5TI09</accession>
<dbReference type="InterPro" id="IPR005135">
    <property type="entry name" value="Endo/exonuclease/phosphatase"/>
</dbReference>
<organism evidence="5 6">
    <name type="scientific">Geranomyces variabilis</name>
    <dbReference type="NCBI Taxonomy" id="109894"/>
    <lineage>
        <taxon>Eukaryota</taxon>
        <taxon>Fungi</taxon>
        <taxon>Fungi incertae sedis</taxon>
        <taxon>Chytridiomycota</taxon>
        <taxon>Chytridiomycota incertae sedis</taxon>
        <taxon>Chytridiomycetes</taxon>
        <taxon>Spizellomycetales</taxon>
        <taxon>Powellomycetaceae</taxon>
        <taxon>Geranomyces</taxon>
    </lineage>
</organism>
<comment type="caution">
    <text evidence="5">The sequence shown here is derived from an EMBL/GenBank/DDBJ whole genome shotgun (WGS) entry which is preliminary data.</text>
</comment>
<evidence type="ECO:0000256" key="2">
    <source>
        <dbReference type="ARBA" id="ARBA00022801"/>
    </source>
</evidence>
<dbReference type="InterPro" id="IPR050410">
    <property type="entry name" value="CCR4/nocturin_mRNA_transcr"/>
</dbReference>
<feature type="region of interest" description="Disordered" evidence="3">
    <location>
        <begin position="300"/>
        <end position="326"/>
    </location>
</feature>
<dbReference type="GO" id="GO:0006139">
    <property type="term" value="P:nucleobase-containing compound metabolic process"/>
    <property type="evidence" value="ECO:0007669"/>
    <property type="project" value="UniProtKB-ARBA"/>
</dbReference>
<dbReference type="Gene3D" id="3.60.10.10">
    <property type="entry name" value="Endonuclease/exonuclease/phosphatase"/>
    <property type="match status" value="1"/>
</dbReference>
<name>A0AAD5TI09_9FUNG</name>
<evidence type="ECO:0000256" key="1">
    <source>
        <dbReference type="ARBA" id="ARBA00010774"/>
    </source>
</evidence>
<dbReference type="PANTHER" id="PTHR12121:SF45">
    <property type="entry name" value="NOCTURNIN"/>
    <property type="match status" value="1"/>
</dbReference>
<reference evidence="5" key="1">
    <citation type="submission" date="2020-05" db="EMBL/GenBank/DDBJ databases">
        <title>Phylogenomic resolution of chytrid fungi.</title>
        <authorList>
            <person name="Stajich J.E."/>
            <person name="Amses K."/>
            <person name="Simmons R."/>
            <person name="Seto K."/>
            <person name="Myers J."/>
            <person name="Bonds A."/>
            <person name="Quandt C.A."/>
            <person name="Barry K."/>
            <person name="Liu P."/>
            <person name="Grigoriev I."/>
            <person name="Longcore J.E."/>
            <person name="James T.Y."/>
        </authorList>
    </citation>
    <scope>NUCLEOTIDE SEQUENCE</scope>
    <source>
        <strain evidence="5">JEL0379</strain>
    </source>
</reference>
<evidence type="ECO:0000256" key="3">
    <source>
        <dbReference type="SAM" id="MobiDB-lite"/>
    </source>
</evidence>
<proteinExistence type="inferred from homology"/>
<feature type="region of interest" description="Disordered" evidence="3">
    <location>
        <begin position="1"/>
        <end position="45"/>
    </location>
</feature>
<keyword evidence="2" id="KW-0378">Hydrolase</keyword>
<evidence type="ECO:0000313" key="5">
    <source>
        <dbReference type="EMBL" id="KAJ3170504.1"/>
    </source>
</evidence>
<dbReference type="EMBL" id="JADGJQ010000094">
    <property type="protein sequence ID" value="KAJ3170504.1"/>
    <property type="molecule type" value="Genomic_DNA"/>
</dbReference>
<evidence type="ECO:0000259" key="4">
    <source>
        <dbReference type="Pfam" id="PF03372"/>
    </source>
</evidence>